<protein>
    <submittedName>
        <fullName evidence="2">Uncharacterized protein</fullName>
    </submittedName>
</protein>
<dbReference type="EMBL" id="FQZS01000006">
    <property type="protein sequence ID" value="SHI67423.1"/>
    <property type="molecule type" value="Genomic_DNA"/>
</dbReference>
<keyword evidence="1" id="KW-0472">Membrane</keyword>
<evidence type="ECO:0000256" key="1">
    <source>
        <dbReference type="SAM" id="Phobius"/>
    </source>
</evidence>
<sequence length="86" mass="10105">MKISELLFLLLGLNIFSILVHFKGVYSNMVESEKKYNPVFINIYMETINGIVIARVLGEKNEICRVFMCVAMEVESRSKKKRNYFY</sequence>
<proteinExistence type="predicted"/>
<name>A0A1M6D2T1_9FIRM</name>
<keyword evidence="1" id="KW-0812">Transmembrane</keyword>
<dbReference type="Proteomes" id="UP000184442">
    <property type="component" value="Unassembled WGS sequence"/>
</dbReference>
<dbReference type="OrthoDB" id="9802383at2"/>
<dbReference type="RefSeq" id="WP_073025114.1">
    <property type="nucleotide sequence ID" value="NZ_FQZS01000006.1"/>
</dbReference>
<accession>A0A1M6D2T1</accession>
<dbReference type="AlphaFoldDB" id="A0A1M6D2T1"/>
<gene>
    <name evidence="2" type="ORF">SAMN02745176_00979</name>
</gene>
<keyword evidence="1" id="KW-1133">Transmembrane helix</keyword>
<evidence type="ECO:0000313" key="2">
    <source>
        <dbReference type="EMBL" id="SHI67423.1"/>
    </source>
</evidence>
<keyword evidence="3" id="KW-1185">Reference proteome</keyword>
<organism evidence="2 3">
    <name type="scientific">Lutispora thermophila DSM 19022</name>
    <dbReference type="NCBI Taxonomy" id="1122184"/>
    <lineage>
        <taxon>Bacteria</taxon>
        <taxon>Bacillati</taxon>
        <taxon>Bacillota</taxon>
        <taxon>Clostridia</taxon>
        <taxon>Lutisporales</taxon>
        <taxon>Lutisporaceae</taxon>
        <taxon>Lutispora</taxon>
    </lineage>
</organism>
<feature type="transmembrane region" description="Helical" evidence="1">
    <location>
        <begin position="6"/>
        <end position="26"/>
    </location>
</feature>
<evidence type="ECO:0000313" key="3">
    <source>
        <dbReference type="Proteomes" id="UP000184442"/>
    </source>
</evidence>
<reference evidence="2 3" key="1">
    <citation type="submission" date="2016-11" db="EMBL/GenBank/DDBJ databases">
        <authorList>
            <person name="Jaros S."/>
            <person name="Januszkiewicz K."/>
            <person name="Wedrychowicz H."/>
        </authorList>
    </citation>
    <scope>NUCLEOTIDE SEQUENCE [LARGE SCALE GENOMIC DNA]</scope>
    <source>
        <strain evidence="2 3">DSM 19022</strain>
    </source>
</reference>